<dbReference type="PANTHER" id="PTHR23169">
    <property type="entry name" value="ENVOPLAKIN"/>
    <property type="match status" value="1"/>
</dbReference>
<comment type="subcellular location">
    <subcellularLocation>
        <location evidence="1">Cell junction</location>
    </subcellularLocation>
</comment>
<dbReference type="InterPro" id="IPR058847">
    <property type="entry name" value="Plectin_PPL"/>
</dbReference>
<dbReference type="SMART" id="SM00250">
    <property type="entry name" value="PLEC"/>
    <property type="match status" value="2"/>
</dbReference>
<dbReference type="PaxDb" id="8022-A0A060Z212"/>
<dbReference type="GO" id="GO:0042060">
    <property type="term" value="P:wound healing"/>
    <property type="evidence" value="ECO:0007669"/>
    <property type="project" value="TreeGrafter"/>
</dbReference>
<dbReference type="GO" id="GO:0045296">
    <property type="term" value="F:cadherin binding"/>
    <property type="evidence" value="ECO:0007669"/>
    <property type="project" value="TreeGrafter"/>
</dbReference>
<evidence type="ECO:0000256" key="7">
    <source>
        <dbReference type="SAM" id="Coils"/>
    </source>
</evidence>
<sequence>MANLQFAQGLMNQQSDVIVSNNVQQVRSAAPGEEAWRIESQLKDEIQRREQLEKDLEKIQTDIYMLEGQKPEDTVVKKEIIKKVPDPTLVDEVHNVRQKLSDETRVTRAMDNELEALRLKLRGIETEIKEGAQQYTVKEVLRIERDRGQEEEVRRLREELEELRRRKTIKDNEVIQITKQVTLLAQQKSKEQEVITEEEVIKVQNDPQLENEYRILLDRKQKEQEGRKQLEDELRFLQDKLRRLEKEKSMAEEKISIKEVLKVEKDIAFEREVENLRMQHEDEKAKHRSSQRERADLQRKISSLEEEKSRVREKVVQQEVVKMEEDPLLRSECSTFTQNINNEQRQRETLKEELFQLQKQKANLDAQLEELERERRARRDAELEIQRLRVRLNEMELRDKENRERVTVKQMVVLQQDPQQEKEHSILKLQVEEERHKRTLLEKELNVLLQQQNQRLQNDIRRLQSEIQITSTETRSISNSAPMESGKNLELRLGSLQRELAELRAITSQKDDEIEKLQKSLSAIQIKREQRESHLRRSIVVIDPDSGKEMRPEEAYKLGLIDWKMFVNLQSQECDWEEISVKGPKGESSVLHDRKSGKKFSIEDALRAGNITNHQLQQYHDKEITIQEFGVMVSGKTK</sequence>
<dbReference type="GO" id="GO:0070161">
    <property type="term" value="C:anchoring junction"/>
    <property type="evidence" value="ECO:0007669"/>
    <property type="project" value="UniProtKB-SubCell"/>
</dbReference>
<keyword evidence="3" id="KW-0597">Phosphoprotein</keyword>
<evidence type="ECO:0000256" key="5">
    <source>
        <dbReference type="ARBA" id="ARBA00022949"/>
    </source>
</evidence>
<evidence type="ECO:0000256" key="2">
    <source>
        <dbReference type="ARBA" id="ARBA00009109"/>
    </source>
</evidence>
<dbReference type="Gene3D" id="3.30.160.780">
    <property type="match status" value="1"/>
</dbReference>
<evidence type="ECO:0000256" key="4">
    <source>
        <dbReference type="ARBA" id="ARBA00022737"/>
    </source>
</evidence>
<dbReference type="SUPFAM" id="SSF75399">
    <property type="entry name" value="Plakin repeat"/>
    <property type="match status" value="1"/>
</dbReference>
<evidence type="ECO:0000256" key="6">
    <source>
        <dbReference type="ARBA" id="ARBA00023054"/>
    </source>
</evidence>
<proteinExistence type="inferred from homology"/>
<dbReference type="GO" id="GO:0005737">
    <property type="term" value="C:cytoplasm"/>
    <property type="evidence" value="ECO:0007669"/>
    <property type="project" value="TreeGrafter"/>
</dbReference>
<organism evidence="10 11">
    <name type="scientific">Oncorhynchus mykiss</name>
    <name type="common">Rainbow trout</name>
    <name type="synonym">Salmo gairdneri</name>
    <dbReference type="NCBI Taxonomy" id="8022"/>
    <lineage>
        <taxon>Eukaryota</taxon>
        <taxon>Metazoa</taxon>
        <taxon>Chordata</taxon>
        <taxon>Craniata</taxon>
        <taxon>Vertebrata</taxon>
        <taxon>Euteleostomi</taxon>
        <taxon>Actinopterygii</taxon>
        <taxon>Neopterygii</taxon>
        <taxon>Teleostei</taxon>
        <taxon>Protacanthopterygii</taxon>
        <taxon>Salmoniformes</taxon>
        <taxon>Salmonidae</taxon>
        <taxon>Salmoninae</taxon>
        <taxon>Oncorhynchus</taxon>
    </lineage>
</organism>
<evidence type="ECO:0000313" key="11">
    <source>
        <dbReference type="Proteomes" id="UP000193380"/>
    </source>
</evidence>
<dbReference type="GO" id="GO:0016020">
    <property type="term" value="C:membrane"/>
    <property type="evidence" value="ECO:0007669"/>
    <property type="project" value="TreeGrafter"/>
</dbReference>
<dbReference type="Pfam" id="PF26346">
    <property type="entry name" value="Plectin_PPL"/>
    <property type="match status" value="2"/>
</dbReference>
<evidence type="ECO:0000256" key="3">
    <source>
        <dbReference type="ARBA" id="ARBA00022553"/>
    </source>
</evidence>
<feature type="coiled-coil region" evidence="7">
    <location>
        <begin position="431"/>
        <end position="520"/>
    </location>
</feature>
<evidence type="ECO:0000259" key="9">
    <source>
        <dbReference type="Pfam" id="PF26346"/>
    </source>
</evidence>
<reference evidence="10" key="2">
    <citation type="submission" date="2014-03" db="EMBL/GenBank/DDBJ databases">
        <authorList>
            <person name="Genoscope - CEA"/>
        </authorList>
    </citation>
    <scope>NUCLEOTIDE SEQUENCE</scope>
</reference>
<dbReference type="Proteomes" id="UP000193380">
    <property type="component" value="Unassembled WGS sequence"/>
</dbReference>
<dbReference type="GO" id="GO:0005198">
    <property type="term" value="F:structural molecule activity"/>
    <property type="evidence" value="ECO:0007669"/>
    <property type="project" value="TreeGrafter"/>
</dbReference>
<keyword evidence="5" id="KW-0965">Cell junction</keyword>
<keyword evidence="6 7" id="KW-0175">Coiled coil</keyword>
<evidence type="ECO:0000313" key="10">
    <source>
        <dbReference type="EMBL" id="CDQ98071.1"/>
    </source>
</evidence>
<keyword evidence="4" id="KW-0677">Repeat</keyword>
<name>A0A060Z212_ONCMY</name>
<protein>
    <recommendedName>
        <fullName evidence="9">Periplakin-like plectin repeat domain-containing protein</fullName>
    </recommendedName>
</protein>
<reference evidence="10" key="1">
    <citation type="journal article" date="2014" name="Nat. Commun.">
        <title>The rainbow trout genome provides novel insights into evolution after whole-genome duplication in vertebrates.</title>
        <authorList>
            <person name="Berthelot C."/>
            <person name="Brunet F."/>
            <person name="Chalopin D."/>
            <person name="Juanchich A."/>
            <person name="Bernard M."/>
            <person name="Noel B."/>
            <person name="Bento P."/>
            <person name="Da Silva C."/>
            <person name="Labadie K."/>
            <person name="Alberti A."/>
            <person name="Aury J.M."/>
            <person name="Louis A."/>
            <person name="Dehais P."/>
            <person name="Bardou P."/>
            <person name="Montfort J."/>
            <person name="Klopp C."/>
            <person name="Cabau C."/>
            <person name="Gaspin C."/>
            <person name="Thorgaard G.H."/>
            <person name="Boussaha M."/>
            <person name="Quillet E."/>
            <person name="Guyomard R."/>
            <person name="Galiana D."/>
            <person name="Bobe J."/>
            <person name="Volff J.N."/>
            <person name="Genet C."/>
            <person name="Wincker P."/>
            <person name="Jaillon O."/>
            <person name="Roest Crollius H."/>
            <person name="Guiguen Y."/>
        </authorList>
    </citation>
    <scope>NUCLEOTIDE SEQUENCE [LARGE SCALE GENOMIC DNA]</scope>
</reference>
<dbReference type="STRING" id="8022.A0A060Z212"/>
<accession>A0A060Z212</accession>
<dbReference type="GO" id="GO:0005882">
    <property type="term" value="C:intermediate filament"/>
    <property type="evidence" value="ECO:0007669"/>
    <property type="project" value="TreeGrafter"/>
</dbReference>
<dbReference type="InterPro" id="IPR043197">
    <property type="entry name" value="Plakin"/>
</dbReference>
<dbReference type="PANTHER" id="PTHR23169:SF7">
    <property type="entry name" value="ENVOPLAKIN"/>
    <property type="match status" value="1"/>
</dbReference>
<feature type="domain" description="Periplakin-like plectin repeat" evidence="9">
    <location>
        <begin position="358"/>
        <end position="451"/>
    </location>
</feature>
<feature type="domain" description="Periplakin-like plectin repeat" evidence="9">
    <location>
        <begin position="149"/>
        <end position="311"/>
    </location>
</feature>
<dbReference type="InterPro" id="IPR035915">
    <property type="entry name" value="Plakin_repeat_sf"/>
</dbReference>
<feature type="coiled-coil region" evidence="7">
    <location>
        <begin position="107"/>
        <end position="173"/>
    </location>
</feature>
<dbReference type="AlphaFoldDB" id="A0A060Z212"/>
<evidence type="ECO:0000256" key="1">
    <source>
        <dbReference type="ARBA" id="ARBA00004282"/>
    </source>
</evidence>
<dbReference type="EMBL" id="FR934846">
    <property type="protein sequence ID" value="CDQ98071.1"/>
    <property type="molecule type" value="Genomic_DNA"/>
</dbReference>
<dbReference type="FunFam" id="3.30.160.780:FF:000001">
    <property type="entry name" value="Plectin a"/>
    <property type="match status" value="1"/>
</dbReference>
<dbReference type="InterPro" id="IPR001101">
    <property type="entry name" value="Plectin_repeat"/>
</dbReference>
<comment type="similarity">
    <text evidence="2">Belongs to the plakin or cytolinker family.</text>
</comment>
<evidence type="ECO:0000256" key="8">
    <source>
        <dbReference type="SAM" id="MobiDB-lite"/>
    </source>
</evidence>
<dbReference type="GO" id="GO:0045104">
    <property type="term" value="P:intermediate filament cytoskeleton organization"/>
    <property type="evidence" value="ECO:0007669"/>
    <property type="project" value="InterPro"/>
</dbReference>
<gene>
    <name evidence="10" type="ORF">GSONMT00063255001</name>
</gene>
<feature type="region of interest" description="Disordered" evidence="8">
    <location>
        <begin position="278"/>
        <end position="298"/>
    </location>
</feature>
<feature type="coiled-coil region" evidence="7">
    <location>
        <begin position="35"/>
        <end position="69"/>
    </location>
</feature>